<feature type="domain" description="AB hydrolase-1" evidence="2">
    <location>
        <begin position="81"/>
        <end position="316"/>
    </location>
</feature>
<dbReference type="Pfam" id="PF12697">
    <property type="entry name" value="Abhydrolase_6"/>
    <property type="match status" value="1"/>
</dbReference>
<keyword evidence="4" id="KW-1185">Reference proteome</keyword>
<dbReference type="SUPFAM" id="SSF53474">
    <property type="entry name" value="alpha/beta-Hydrolases"/>
    <property type="match status" value="1"/>
</dbReference>
<accession>A0A8J3W4X6</accession>
<name>A0A8J3W4X6_9ACTN</name>
<feature type="transmembrane region" description="Helical" evidence="1">
    <location>
        <begin position="23"/>
        <end position="42"/>
    </location>
</feature>
<evidence type="ECO:0000313" key="4">
    <source>
        <dbReference type="Proteomes" id="UP000616724"/>
    </source>
</evidence>
<organism evidence="3 4">
    <name type="scientific">Planobispora longispora</name>
    <dbReference type="NCBI Taxonomy" id="28887"/>
    <lineage>
        <taxon>Bacteria</taxon>
        <taxon>Bacillati</taxon>
        <taxon>Actinomycetota</taxon>
        <taxon>Actinomycetes</taxon>
        <taxon>Streptosporangiales</taxon>
        <taxon>Streptosporangiaceae</taxon>
        <taxon>Planobispora</taxon>
    </lineage>
</organism>
<dbReference type="InterPro" id="IPR029058">
    <property type="entry name" value="AB_hydrolase_fold"/>
</dbReference>
<dbReference type="InterPro" id="IPR000073">
    <property type="entry name" value="AB_hydrolase_1"/>
</dbReference>
<dbReference type="InterPro" id="IPR006311">
    <property type="entry name" value="TAT_signal"/>
</dbReference>
<sequence length="325" mass="35863">MTQLAERPQTSARRPSRRRLRRWAGAVLAALVAALLFGAYVWQPARAEFRSPYLAKTGSRYADTPIARFHYVRAGSGSPVILISPGGTSVIGWKDQVGVLARDHTVYVVDLPGQGYTRLNDPGFGYDLPAMTAAIGSFMDAVGVRRAALAGNSWSGGWALAFAQRHPDRVSRLALLDATGLDLPGTWMWEALKIPVVGELAVKLSAGRSAARGLAEGMLVNKRLLTEELLDEWWAPMTFPENIRATYLLERRLDWAQTERALPSTKTPTLVLWGGQDTVQPVERARRFAELLPDDRTHILDGCGHMPQLDCPEPVNRHLQAFFAD</sequence>
<dbReference type="Proteomes" id="UP000616724">
    <property type="component" value="Unassembled WGS sequence"/>
</dbReference>
<keyword evidence="3" id="KW-0378">Hydrolase</keyword>
<evidence type="ECO:0000256" key="1">
    <source>
        <dbReference type="SAM" id="Phobius"/>
    </source>
</evidence>
<protein>
    <submittedName>
        <fullName evidence="3">Alpha/beta hydrolase</fullName>
    </submittedName>
</protein>
<dbReference type="PANTHER" id="PTHR46438:SF11">
    <property type="entry name" value="LIPASE-RELATED"/>
    <property type="match status" value="1"/>
</dbReference>
<keyword evidence="1" id="KW-0812">Transmembrane</keyword>
<evidence type="ECO:0000313" key="3">
    <source>
        <dbReference type="EMBL" id="GIH76834.1"/>
    </source>
</evidence>
<dbReference type="PRINTS" id="PR00111">
    <property type="entry name" value="ABHYDROLASE"/>
</dbReference>
<comment type="caution">
    <text evidence="3">The sequence shown here is derived from an EMBL/GenBank/DDBJ whole genome shotgun (WGS) entry which is preliminary data.</text>
</comment>
<dbReference type="Gene3D" id="3.40.50.1820">
    <property type="entry name" value="alpha/beta hydrolase"/>
    <property type="match status" value="1"/>
</dbReference>
<dbReference type="PROSITE" id="PS51318">
    <property type="entry name" value="TAT"/>
    <property type="match status" value="1"/>
</dbReference>
<gene>
    <name evidence="3" type="ORF">Plo01_32630</name>
</gene>
<dbReference type="GO" id="GO:0016787">
    <property type="term" value="F:hydrolase activity"/>
    <property type="evidence" value="ECO:0007669"/>
    <property type="project" value="UniProtKB-KW"/>
</dbReference>
<reference evidence="3 4" key="1">
    <citation type="submission" date="2021-01" db="EMBL/GenBank/DDBJ databases">
        <title>Whole genome shotgun sequence of Planobispora longispora NBRC 13918.</title>
        <authorList>
            <person name="Komaki H."/>
            <person name="Tamura T."/>
        </authorList>
    </citation>
    <scope>NUCLEOTIDE SEQUENCE [LARGE SCALE GENOMIC DNA]</scope>
    <source>
        <strain evidence="3 4">NBRC 13918</strain>
    </source>
</reference>
<dbReference type="RefSeq" id="WP_203891421.1">
    <property type="nucleotide sequence ID" value="NZ_BOOH01000023.1"/>
</dbReference>
<dbReference type="EMBL" id="BOOH01000023">
    <property type="protein sequence ID" value="GIH76834.1"/>
    <property type="molecule type" value="Genomic_DNA"/>
</dbReference>
<dbReference type="PANTHER" id="PTHR46438">
    <property type="entry name" value="ALPHA/BETA-HYDROLASES SUPERFAMILY PROTEIN"/>
    <property type="match status" value="1"/>
</dbReference>
<evidence type="ECO:0000259" key="2">
    <source>
        <dbReference type="Pfam" id="PF12697"/>
    </source>
</evidence>
<keyword evidence="1" id="KW-1133">Transmembrane helix</keyword>
<proteinExistence type="predicted"/>
<keyword evidence="1" id="KW-0472">Membrane</keyword>
<dbReference type="AlphaFoldDB" id="A0A8J3W4X6"/>